<organism evidence="10 11">
    <name type="scientific">Leptomonas pyrrhocoris</name>
    <name type="common">Firebug parasite</name>
    <dbReference type="NCBI Taxonomy" id="157538"/>
    <lineage>
        <taxon>Eukaryota</taxon>
        <taxon>Discoba</taxon>
        <taxon>Euglenozoa</taxon>
        <taxon>Kinetoplastea</taxon>
        <taxon>Metakinetoplastina</taxon>
        <taxon>Trypanosomatida</taxon>
        <taxon>Trypanosomatidae</taxon>
        <taxon>Leishmaniinae</taxon>
        <taxon>Leptomonas</taxon>
    </lineage>
</organism>
<dbReference type="Pfam" id="PF00069">
    <property type="entry name" value="Pkinase"/>
    <property type="match status" value="2"/>
</dbReference>
<dbReference type="InterPro" id="IPR008271">
    <property type="entry name" value="Ser/Thr_kinase_AS"/>
</dbReference>
<evidence type="ECO:0000313" key="10">
    <source>
        <dbReference type="EMBL" id="KPA75513.1"/>
    </source>
</evidence>
<dbReference type="InterPro" id="IPR000719">
    <property type="entry name" value="Prot_kinase_dom"/>
</dbReference>
<dbReference type="SMART" id="SM00220">
    <property type="entry name" value="S_TKc"/>
    <property type="match status" value="1"/>
</dbReference>
<comment type="caution">
    <text evidence="10">The sequence shown here is derived from an EMBL/GenBank/DDBJ whole genome shotgun (WGS) entry which is preliminary data.</text>
</comment>
<keyword evidence="5 10" id="KW-0418">Kinase</keyword>
<dbReference type="Gene3D" id="3.30.200.20">
    <property type="entry name" value="Phosphorylase Kinase, domain 1"/>
    <property type="match status" value="1"/>
</dbReference>
<feature type="region of interest" description="Disordered" evidence="8">
    <location>
        <begin position="192"/>
        <end position="259"/>
    </location>
</feature>
<feature type="compositionally biased region" description="Polar residues" evidence="8">
    <location>
        <begin position="547"/>
        <end position="556"/>
    </location>
</feature>
<feature type="compositionally biased region" description="Low complexity" evidence="8">
    <location>
        <begin position="562"/>
        <end position="584"/>
    </location>
</feature>
<evidence type="ECO:0000256" key="4">
    <source>
        <dbReference type="ARBA" id="ARBA00022741"/>
    </source>
</evidence>
<evidence type="ECO:0000259" key="9">
    <source>
        <dbReference type="PROSITE" id="PS50011"/>
    </source>
</evidence>
<feature type="compositionally biased region" description="Low complexity" evidence="8">
    <location>
        <begin position="232"/>
        <end position="242"/>
    </location>
</feature>
<dbReference type="SUPFAM" id="SSF56112">
    <property type="entry name" value="Protein kinase-like (PK-like)"/>
    <property type="match status" value="1"/>
</dbReference>
<dbReference type="VEuPathDB" id="TriTrypDB:LpyrH10_24_0500"/>
<evidence type="ECO:0000256" key="7">
    <source>
        <dbReference type="PROSITE-ProRule" id="PRU10141"/>
    </source>
</evidence>
<evidence type="ECO:0000313" key="11">
    <source>
        <dbReference type="Proteomes" id="UP000037923"/>
    </source>
</evidence>
<feature type="compositionally biased region" description="Basic residues" evidence="8">
    <location>
        <begin position="67"/>
        <end position="84"/>
    </location>
</feature>
<dbReference type="OMA" id="RCQVTPV"/>
<feature type="region of interest" description="Disordered" evidence="8">
    <location>
        <begin position="387"/>
        <end position="477"/>
    </location>
</feature>
<sequence>MSQSVSLAAFPRNGRGNTPQQEPQHSLLQQRQPQRDGIGSATNIAEGDGEAAQNRHQRQQQDPQQRQRSRRPRSIHITLRKTRAGSRPVNIQRGQNHFFNGAGERVSSPTGTWNSLNSSSRGVRNGVDAYQVVGDGTLPRSSPADQHRDPNLVSTRRNGPPATTNSSNTNNKYTDNGFGFAVPLMEARISPYHMPDTASPHGRSRAGSNTDIASGQYGRVASNSGGGGGASGSPSSSFNNIGGSAGVGPSSGGSGSTPSSLLQCVPQLNAFMRAPHAALQQLLPPGMRDRVSNSNNTSSSNTDPNSAGGVKKNRNDDDGGGGGGGNPLRSRSLLYVSSPNMTHATNAAPIGVSSRLRSSSLAGQHDGLTGSYSGVLGDFVFPYPDRSASQQQLPTTPPVVATANPINAPTGSFDARSRRLSPPTGEDAGGNVGAAQQQQQQHRPRSRSYTAGGRMYSHNNSNYHHRRRSSNGPVITASMAGAGGAALFGGGHLASSTTTHAERRSSHNLDRSLSVSAGPAAFGGWGGGTALDAAATTNVVTLAYPPMSTSRSSLRSGATREATPVSTTASATPPAQQQQQQQQQRPMLSPSAVGTPAPLGRSTRKSGSFPVHRSGSSDVVNGLDDSADSVLYGSTPRRRSANVPPGVGGGTHRYLTDSTASDSGTPNAADGGGGYRPRRYSMPQTDEDEGTHTAAPPPQQQQQPLSTVDRLRSRRDGGGNGNSSGIGVATRPTPTNAAEPKTAIERWRAQEEQKRRVEVVQSRRHRLSARQWREAFHRLAENRMRWTVRSFIGAGTSGKVYEGVLDDAAHTPVAVKVLDVGVPMPAGPDVAGAASEDSNMSPAQQEAVLVLLREIEMMEKLHQRNIVTCLRCQVTPVQDRFMELHHKQQQPPPGSRMQQTDGAGLGVVSGVSSNAHAPPGDNFAVAAATRIPVQVEIIMELCTRGTLARVVRRSPGGQLPVVTARRYLRDVLKGLAYLHRNNFIHRDVKGENVLISADDVAKLADFGCSSRIVMTNSHVPGEGHDGTMSSIATTHATDSRCTTMVDYQWCEATGVAHTMVGTPMFMAPEIIQASGAQPASPCSVDSTERRGDSENNIKSCNGSFAAATKPVGYTASADIWSFGCLVLEVFGRTPWPTAGNNAYHLMKQIEQSVDDVPPGVPPDTPPELLSVLRCCFHRDPNRRSTARMLLRSPWMTCADAELEEMPPRKRR</sequence>
<evidence type="ECO:0000256" key="3">
    <source>
        <dbReference type="ARBA" id="ARBA00022679"/>
    </source>
</evidence>
<keyword evidence="3" id="KW-0808">Transferase</keyword>
<dbReference type="InterPro" id="IPR017441">
    <property type="entry name" value="Protein_kinase_ATP_BS"/>
</dbReference>
<name>A0A0M9FT59_LEPPY</name>
<gene>
    <name evidence="10" type="ORF">ABB37_08410</name>
</gene>
<evidence type="ECO:0000256" key="8">
    <source>
        <dbReference type="SAM" id="MobiDB-lite"/>
    </source>
</evidence>
<evidence type="ECO:0000256" key="1">
    <source>
        <dbReference type="ARBA" id="ARBA00006529"/>
    </source>
</evidence>
<comment type="similarity">
    <text evidence="1">Belongs to the protein kinase superfamily. STE Ser/Thr protein kinase family. MAP kinase kinase kinase subfamily.</text>
</comment>
<dbReference type="GeneID" id="26908694"/>
<dbReference type="GO" id="GO:0035556">
    <property type="term" value="P:intracellular signal transduction"/>
    <property type="evidence" value="ECO:0007669"/>
    <property type="project" value="UniProtKB-ARBA"/>
</dbReference>
<dbReference type="AlphaFoldDB" id="A0A0M9FT59"/>
<dbReference type="OrthoDB" id="266718at2759"/>
<dbReference type="RefSeq" id="XP_015653952.1">
    <property type="nucleotide sequence ID" value="XM_015807413.1"/>
</dbReference>
<feature type="region of interest" description="Disordered" evidence="8">
    <location>
        <begin position="1076"/>
        <end position="1095"/>
    </location>
</feature>
<dbReference type="PROSITE" id="PS50011">
    <property type="entry name" value="PROTEIN_KINASE_DOM"/>
    <property type="match status" value="1"/>
</dbReference>
<dbReference type="EMBL" id="LGTL01000024">
    <property type="protein sequence ID" value="KPA75513.1"/>
    <property type="molecule type" value="Genomic_DNA"/>
</dbReference>
<feature type="compositionally biased region" description="Polar residues" evidence="8">
    <location>
        <begin position="656"/>
        <end position="666"/>
    </location>
</feature>
<feature type="region of interest" description="Disordered" evidence="8">
    <location>
        <begin position="547"/>
        <end position="741"/>
    </location>
</feature>
<dbReference type="PANTHER" id="PTHR48016:SF32">
    <property type="entry name" value="MITOGEN-ACTIVATED PROTEIN KINASE KINASE KINASE 4"/>
    <property type="match status" value="1"/>
</dbReference>
<dbReference type="Proteomes" id="UP000037923">
    <property type="component" value="Unassembled WGS sequence"/>
</dbReference>
<feature type="compositionally biased region" description="Gly residues" evidence="8">
    <location>
        <begin position="243"/>
        <end position="255"/>
    </location>
</feature>
<feature type="domain" description="Protein kinase" evidence="9">
    <location>
        <begin position="786"/>
        <end position="1195"/>
    </location>
</feature>
<proteinExistence type="inferred from homology"/>
<keyword evidence="11" id="KW-1185">Reference proteome</keyword>
<dbReference type="PROSITE" id="PS00107">
    <property type="entry name" value="PROTEIN_KINASE_ATP"/>
    <property type="match status" value="1"/>
</dbReference>
<feature type="compositionally biased region" description="Polar residues" evidence="8">
    <location>
        <begin position="15"/>
        <end position="32"/>
    </location>
</feature>
<dbReference type="GO" id="GO:0004674">
    <property type="term" value="F:protein serine/threonine kinase activity"/>
    <property type="evidence" value="ECO:0007669"/>
    <property type="project" value="UniProtKB-KW"/>
</dbReference>
<feature type="region of interest" description="Disordered" evidence="8">
    <location>
        <begin position="286"/>
        <end position="332"/>
    </location>
</feature>
<protein>
    <submittedName>
        <fullName evidence="10">Serine/threonine protein kinase-like protein</fullName>
    </submittedName>
</protein>
<dbReference type="InterPro" id="IPR011009">
    <property type="entry name" value="Kinase-like_dom_sf"/>
</dbReference>
<feature type="region of interest" description="Disordered" evidence="8">
    <location>
        <begin position="1"/>
        <end position="175"/>
    </location>
</feature>
<evidence type="ECO:0000256" key="6">
    <source>
        <dbReference type="ARBA" id="ARBA00022840"/>
    </source>
</evidence>
<dbReference type="PANTHER" id="PTHR48016">
    <property type="entry name" value="MAP KINASE KINASE KINASE SSK2-RELATED-RELATED"/>
    <property type="match status" value="1"/>
</dbReference>
<evidence type="ECO:0000256" key="2">
    <source>
        <dbReference type="ARBA" id="ARBA00022527"/>
    </source>
</evidence>
<accession>A0A0M9FT59</accession>
<evidence type="ECO:0000256" key="5">
    <source>
        <dbReference type="ARBA" id="ARBA00022777"/>
    </source>
</evidence>
<feature type="binding site" evidence="7">
    <location>
        <position position="816"/>
    </location>
    <ligand>
        <name>ATP</name>
        <dbReference type="ChEBI" id="CHEBI:30616"/>
    </ligand>
</feature>
<dbReference type="GO" id="GO:0005524">
    <property type="term" value="F:ATP binding"/>
    <property type="evidence" value="ECO:0007669"/>
    <property type="project" value="UniProtKB-UniRule"/>
</dbReference>
<dbReference type="PROSITE" id="PS00108">
    <property type="entry name" value="PROTEIN_KINASE_ST"/>
    <property type="match status" value="1"/>
</dbReference>
<dbReference type="Gene3D" id="1.10.510.10">
    <property type="entry name" value="Transferase(Phosphotransferase) domain 1"/>
    <property type="match status" value="1"/>
</dbReference>
<keyword evidence="2 10" id="KW-0723">Serine/threonine-protein kinase</keyword>
<feature type="compositionally biased region" description="Basic and acidic residues" evidence="8">
    <location>
        <begin position="1086"/>
        <end position="1095"/>
    </location>
</feature>
<dbReference type="InterPro" id="IPR050538">
    <property type="entry name" value="MAP_kinase_kinase_kinase"/>
</dbReference>
<keyword evidence="4 7" id="KW-0547">Nucleotide-binding</keyword>
<feature type="compositionally biased region" description="Polar residues" evidence="8">
    <location>
        <begin position="107"/>
        <end position="122"/>
    </location>
</feature>
<reference evidence="10 11" key="1">
    <citation type="submission" date="2015-07" db="EMBL/GenBank/DDBJ databases">
        <title>High-quality genome of monoxenous trypanosomatid Leptomonas pyrrhocoris.</title>
        <authorList>
            <person name="Flegontov P."/>
            <person name="Butenko A."/>
            <person name="Firsov S."/>
            <person name="Vlcek C."/>
            <person name="Logacheva M.D."/>
            <person name="Field M."/>
            <person name="Filatov D."/>
            <person name="Flegontova O."/>
            <person name="Gerasimov E."/>
            <person name="Jackson A.P."/>
            <person name="Kelly S."/>
            <person name="Opperdoes F."/>
            <person name="O'Reilly A."/>
            <person name="Votypka J."/>
            <person name="Yurchenko V."/>
            <person name="Lukes J."/>
        </authorList>
    </citation>
    <scope>NUCLEOTIDE SEQUENCE [LARGE SCALE GENOMIC DNA]</scope>
    <source>
        <strain evidence="10">H10</strain>
    </source>
</reference>
<feature type="compositionally biased region" description="Low complexity" evidence="8">
    <location>
        <begin position="292"/>
        <end position="306"/>
    </location>
</feature>
<keyword evidence="6 7" id="KW-0067">ATP-binding</keyword>